<evidence type="ECO:0000256" key="3">
    <source>
        <dbReference type="ARBA" id="ARBA00022833"/>
    </source>
</evidence>
<dbReference type="InterPro" id="IPR001138">
    <property type="entry name" value="Zn2Cys6_DnaBD"/>
</dbReference>
<dbReference type="FunFam" id="4.10.240.10:FF:000035">
    <property type="entry name" value="C6 transcription factor, putative (AFU_orthologue AFUA_4G12570)"/>
    <property type="match status" value="1"/>
</dbReference>
<organism evidence="10 11">
    <name type="scientific">Aspergillus terreus (strain NIH 2624 / FGSC A1156)</name>
    <dbReference type="NCBI Taxonomy" id="341663"/>
    <lineage>
        <taxon>Eukaryota</taxon>
        <taxon>Fungi</taxon>
        <taxon>Dikarya</taxon>
        <taxon>Ascomycota</taxon>
        <taxon>Pezizomycotina</taxon>
        <taxon>Eurotiomycetes</taxon>
        <taxon>Eurotiomycetidae</taxon>
        <taxon>Eurotiales</taxon>
        <taxon>Aspergillaceae</taxon>
        <taxon>Aspergillus</taxon>
        <taxon>Aspergillus subgen. Circumdati</taxon>
    </lineage>
</organism>
<keyword evidence="6" id="KW-0804">Transcription</keyword>
<dbReference type="STRING" id="341663.Q0CT42"/>
<keyword evidence="2" id="KW-0479">Metal-binding</keyword>
<dbReference type="AlphaFoldDB" id="Q0CT42"/>
<keyword evidence="8" id="KW-0175">Coiled coil</keyword>
<evidence type="ECO:0000256" key="2">
    <source>
        <dbReference type="ARBA" id="ARBA00022723"/>
    </source>
</evidence>
<dbReference type="GO" id="GO:0006351">
    <property type="term" value="P:DNA-templated transcription"/>
    <property type="evidence" value="ECO:0007669"/>
    <property type="project" value="InterPro"/>
</dbReference>
<dbReference type="Proteomes" id="UP000007963">
    <property type="component" value="Unassembled WGS sequence"/>
</dbReference>
<dbReference type="PANTHER" id="PTHR47782">
    <property type="entry name" value="ZN(II)2CYS6 TRANSCRIPTION FACTOR (EUROFUNG)-RELATED"/>
    <property type="match status" value="1"/>
</dbReference>
<dbReference type="Pfam" id="PF00172">
    <property type="entry name" value="Zn_clus"/>
    <property type="match status" value="1"/>
</dbReference>
<evidence type="ECO:0000259" key="9">
    <source>
        <dbReference type="PROSITE" id="PS50048"/>
    </source>
</evidence>
<evidence type="ECO:0000256" key="1">
    <source>
        <dbReference type="ARBA" id="ARBA00004123"/>
    </source>
</evidence>
<keyword evidence="4" id="KW-0805">Transcription regulation</keyword>
<proteinExistence type="predicted"/>
<dbReference type="InterPro" id="IPR007219">
    <property type="entry name" value="XnlR_reg_dom"/>
</dbReference>
<keyword evidence="7" id="KW-0539">Nucleus</keyword>
<dbReference type="Pfam" id="PF04082">
    <property type="entry name" value="Fungal_trans"/>
    <property type="match status" value="1"/>
</dbReference>
<comment type="subcellular location">
    <subcellularLocation>
        <location evidence="1">Nucleus</location>
    </subcellularLocation>
</comment>
<feature type="coiled-coil region" evidence="8">
    <location>
        <begin position="66"/>
        <end position="93"/>
    </location>
</feature>
<dbReference type="GO" id="GO:0000981">
    <property type="term" value="F:DNA-binding transcription factor activity, RNA polymerase II-specific"/>
    <property type="evidence" value="ECO:0007669"/>
    <property type="project" value="InterPro"/>
</dbReference>
<dbReference type="CDD" id="cd00067">
    <property type="entry name" value="GAL4"/>
    <property type="match status" value="1"/>
</dbReference>
<dbReference type="SMART" id="SM00066">
    <property type="entry name" value="GAL4"/>
    <property type="match status" value="1"/>
</dbReference>
<evidence type="ECO:0000256" key="6">
    <source>
        <dbReference type="ARBA" id="ARBA00023163"/>
    </source>
</evidence>
<dbReference type="Gene3D" id="4.10.240.10">
    <property type="entry name" value="Zn(2)-C6 fungal-type DNA-binding domain"/>
    <property type="match status" value="1"/>
</dbReference>
<dbReference type="GO" id="GO:0005634">
    <property type="term" value="C:nucleus"/>
    <property type="evidence" value="ECO:0007669"/>
    <property type="project" value="UniProtKB-SubCell"/>
</dbReference>
<dbReference type="VEuPathDB" id="FungiDB:ATEG_03142"/>
<dbReference type="SMART" id="SM00906">
    <property type="entry name" value="Fungal_trans"/>
    <property type="match status" value="1"/>
</dbReference>
<dbReference type="EMBL" id="CH476597">
    <property type="protein sequence ID" value="EAU36416.1"/>
    <property type="molecule type" value="Genomic_DNA"/>
</dbReference>
<dbReference type="HOGENOM" id="CLU_019529_0_0_1"/>
<dbReference type="GO" id="GO:0008270">
    <property type="term" value="F:zinc ion binding"/>
    <property type="evidence" value="ECO:0007669"/>
    <property type="project" value="InterPro"/>
</dbReference>
<dbReference type="PROSITE" id="PS50048">
    <property type="entry name" value="ZN2_CY6_FUNGAL_2"/>
    <property type="match status" value="1"/>
</dbReference>
<gene>
    <name evidence="10" type="ORF">ATEG_03142</name>
</gene>
<protein>
    <recommendedName>
        <fullName evidence="9">Zn(2)-C6 fungal-type domain-containing protein</fullName>
    </recommendedName>
</protein>
<keyword evidence="5" id="KW-0238">DNA-binding</keyword>
<evidence type="ECO:0000313" key="11">
    <source>
        <dbReference type="Proteomes" id="UP000007963"/>
    </source>
</evidence>
<dbReference type="PANTHER" id="PTHR47782:SF2">
    <property type="entry name" value="TRANSCRIPTION FACTOR, PUTATIVE (AFU_ORTHOLOGUE AFUA_4G12570)-RELATED"/>
    <property type="match status" value="1"/>
</dbReference>
<dbReference type="GeneID" id="4318016"/>
<dbReference type="InterPro" id="IPR052202">
    <property type="entry name" value="Yeast_MetPath_Reg"/>
</dbReference>
<keyword evidence="3" id="KW-0862">Zinc</keyword>
<sequence>MASSSFLDKPLLKVSRPVAACSRCRTAKIKCDGKLPACSACERVGKANTCSGASDEFARGKERSYVSSLESYCERLEKRIADLRRRKESLAVDGAGFVRESSITSNSSDTVSHAHRKEVSDIDDLVGDFGFLSVLICSLTHQGHPLTASRSVNATSRDFHGISSSASFANLLLSLSVAEPIPDLPSSSSLPTRHEIAPLLQHYFERFYPQLPFFNETSFWASVDSVYQSGGRFAKPIDHWFLRMVLAISCASTYYRIGDKSYQRALSFVSGALPFAEDVLRPGSIMGIQAILLLAQYSLVDPKHFRPWYIVGMAVRVMLDLGLHQDPPAEDLPSEERLDMRRRVFHCVYCLDRGVSTALERTFSMSDESVNVALPSESSSASSPIFLHSPTPAWHLVKIRQILSTAYQKKYIHDNDPSVQSPNSTWRLCTKAQEWFNTMPQTAPKFFPLLCRLELLYTMVIILSPNGSPPTTYDYDKVLLFDHCLHFIDEAHQILRGPHLLPFLTCLDILRVFQVSQRLIDVLRQDYELVLSPSEPESPPVPPDAPVPPVLCPEDRINCHGRVLDCLARTKELLLFGVEKWEMRSLLMTFQQESAAINDRLIQSPISYFVGHEAYLPGQPDPLLAPGSGYANFDFGQFGSWKT</sequence>
<dbReference type="SUPFAM" id="SSF57701">
    <property type="entry name" value="Zn2/Cys6 DNA-binding domain"/>
    <property type="match status" value="1"/>
</dbReference>
<evidence type="ECO:0000256" key="8">
    <source>
        <dbReference type="SAM" id="Coils"/>
    </source>
</evidence>
<feature type="domain" description="Zn(2)-C6 fungal-type" evidence="9">
    <location>
        <begin position="20"/>
        <end position="51"/>
    </location>
</feature>
<name>Q0CT42_ASPTN</name>
<dbReference type="PROSITE" id="PS00463">
    <property type="entry name" value="ZN2_CY6_FUNGAL_1"/>
    <property type="match status" value="1"/>
</dbReference>
<dbReference type="InterPro" id="IPR036864">
    <property type="entry name" value="Zn2-C6_fun-type_DNA-bd_sf"/>
</dbReference>
<evidence type="ECO:0000256" key="7">
    <source>
        <dbReference type="ARBA" id="ARBA00023242"/>
    </source>
</evidence>
<dbReference type="CDD" id="cd12148">
    <property type="entry name" value="fungal_TF_MHR"/>
    <property type="match status" value="1"/>
</dbReference>
<evidence type="ECO:0000313" key="10">
    <source>
        <dbReference type="EMBL" id="EAU36416.1"/>
    </source>
</evidence>
<dbReference type="GO" id="GO:0043565">
    <property type="term" value="F:sequence-specific DNA binding"/>
    <property type="evidence" value="ECO:0007669"/>
    <property type="project" value="TreeGrafter"/>
</dbReference>
<dbReference type="OrthoDB" id="5319458at2759"/>
<dbReference type="GO" id="GO:0045944">
    <property type="term" value="P:positive regulation of transcription by RNA polymerase II"/>
    <property type="evidence" value="ECO:0007669"/>
    <property type="project" value="TreeGrafter"/>
</dbReference>
<evidence type="ECO:0000256" key="5">
    <source>
        <dbReference type="ARBA" id="ARBA00023125"/>
    </source>
</evidence>
<dbReference type="OMA" id="FPCFSET"/>
<dbReference type="RefSeq" id="XP_001212320.1">
    <property type="nucleotide sequence ID" value="XM_001212320.1"/>
</dbReference>
<accession>Q0CT42</accession>
<evidence type="ECO:0000256" key="4">
    <source>
        <dbReference type="ARBA" id="ARBA00023015"/>
    </source>
</evidence>
<dbReference type="eggNOG" id="ENOG502RSRA">
    <property type="taxonomic scope" value="Eukaryota"/>
</dbReference>
<reference evidence="11" key="1">
    <citation type="submission" date="2005-09" db="EMBL/GenBank/DDBJ databases">
        <title>Annotation of the Aspergillus terreus NIH2624 genome.</title>
        <authorList>
            <person name="Birren B.W."/>
            <person name="Lander E.S."/>
            <person name="Galagan J.E."/>
            <person name="Nusbaum C."/>
            <person name="Devon K."/>
            <person name="Henn M."/>
            <person name="Ma L.-J."/>
            <person name="Jaffe D.B."/>
            <person name="Butler J."/>
            <person name="Alvarez P."/>
            <person name="Gnerre S."/>
            <person name="Grabherr M."/>
            <person name="Kleber M."/>
            <person name="Mauceli E.W."/>
            <person name="Brockman W."/>
            <person name="Rounsley S."/>
            <person name="Young S.K."/>
            <person name="LaButti K."/>
            <person name="Pushparaj V."/>
            <person name="DeCaprio D."/>
            <person name="Crawford M."/>
            <person name="Koehrsen M."/>
            <person name="Engels R."/>
            <person name="Montgomery P."/>
            <person name="Pearson M."/>
            <person name="Howarth C."/>
            <person name="Larson L."/>
            <person name="Luoma S."/>
            <person name="White J."/>
            <person name="Alvarado L."/>
            <person name="Kodira C.D."/>
            <person name="Zeng Q."/>
            <person name="Oleary S."/>
            <person name="Yandava C."/>
            <person name="Denning D.W."/>
            <person name="Nierman W.C."/>
            <person name="Milne T."/>
            <person name="Madden K."/>
        </authorList>
    </citation>
    <scope>NUCLEOTIDE SEQUENCE [LARGE SCALE GENOMIC DNA]</scope>
    <source>
        <strain evidence="11">NIH 2624 / FGSC A1156</strain>
    </source>
</reference>